<dbReference type="Gene3D" id="1.10.10.60">
    <property type="entry name" value="Homeodomain-like"/>
    <property type="match status" value="2"/>
</dbReference>
<reference evidence="6" key="2">
    <citation type="submission" date="2017-05" db="EMBL/GenBank/DDBJ databases">
        <authorList>
            <consortium name="The Broad Institute Genomics Platform"/>
            <consortium name="The Broad Institute Genomic Center for Infectious Diseases"/>
            <person name="Earl A."/>
            <person name="Manson A."/>
            <person name="Schwartman J."/>
            <person name="Gilmore M."/>
            <person name="Abouelleil A."/>
            <person name="Cao P."/>
            <person name="Chapman S."/>
            <person name="Cusick C."/>
            <person name="Shea T."/>
            <person name="Young S."/>
            <person name="Neafsey D."/>
            <person name="Nusbaum C."/>
            <person name="Birren B."/>
        </authorList>
    </citation>
    <scope>NUCLEOTIDE SEQUENCE</scope>
    <source>
        <strain evidence="6">9E7_DIV0242</strain>
    </source>
</reference>
<dbReference type="Gene3D" id="2.60.120.10">
    <property type="entry name" value="Jelly Rolls"/>
    <property type="match status" value="1"/>
</dbReference>
<dbReference type="Pfam" id="PF07883">
    <property type="entry name" value="Cupin_2"/>
    <property type="match status" value="1"/>
</dbReference>
<organism evidence="5">
    <name type="scientific">Candidatus Enterococcus clewellii</name>
    <dbReference type="NCBI Taxonomy" id="1834193"/>
    <lineage>
        <taxon>Bacteria</taxon>
        <taxon>Bacillati</taxon>
        <taxon>Bacillota</taxon>
        <taxon>Bacilli</taxon>
        <taxon>Lactobacillales</taxon>
        <taxon>Enterococcaceae</taxon>
        <taxon>Enterococcus</taxon>
    </lineage>
</organism>
<name>A0A242KAQ1_9ENTE</name>
<keyword evidence="2" id="KW-0238">DNA-binding</keyword>
<evidence type="ECO:0000256" key="3">
    <source>
        <dbReference type="ARBA" id="ARBA00023163"/>
    </source>
</evidence>
<accession>A0A242KAQ1</accession>
<dbReference type="InterPro" id="IPR018060">
    <property type="entry name" value="HTH_AraC"/>
</dbReference>
<dbReference type="PANTHER" id="PTHR43280:SF10">
    <property type="entry name" value="REGULATORY PROTEIN POCR"/>
    <property type="match status" value="1"/>
</dbReference>
<evidence type="ECO:0000256" key="1">
    <source>
        <dbReference type="ARBA" id="ARBA00023015"/>
    </source>
</evidence>
<dbReference type="InterPro" id="IPR014710">
    <property type="entry name" value="RmlC-like_jellyroll"/>
</dbReference>
<dbReference type="RefSeq" id="WP_086348817.1">
    <property type="nucleotide sequence ID" value="NZ_CP147247.1"/>
</dbReference>
<dbReference type="SUPFAM" id="SSF46689">
    <property type="entry name" value="Homeodomain-like"/>
    <property type="match status" value="2"/>
</dbReference>
<dbReference type="SMART" id="SM00342">
    <property type="entry name" value="HTH_ARAC"/>
    <property type="match status" value="1"/>
</dbReference>
<feature type="domain" description="HTH araC/xylS-type" evidence="4">
    <location>
        <begin position="185"/>
        <end position="282"/>
    </location>
</feature>
<keyword evidence="1" id="KW-0805">Transcription regulation</keyword>
<reference evidence="6" key="3">
    <citation type="submission" date="2024-03" db="EMBL/GenBank/DDBJ databases">
        <title>The Genome Sequence of Enterococcus sp. DIV0242b.</title>
        <authorList>
            <consortium name="The Broad Institute Genomics Platform"/>
            <consortium name="The Broad Institute Microbial Omics Core"/>
            <consortium name="The Broad Institute Genomic Center for Infectious Diseases"/>
            <person name="Earl A."/>
            <person name="Manson A."/>
            <person name="Gilmore M."/>
            <person name="Schwartman J."/>
            <person name="Shea T."/>
            <person name="Abouelleil A."/>
            <person name="Cao P."/>
            <person name="Chapman S."/>
            <person name="Cusick C."/>
            <person name="Young S."/>
            <person name="Neafsey D."/>
            <person name="Nusbaum C."/>
            <person name="Birren B."/>
        </authorList>
    </citation>
    <scope>NUCLEOTIDE SEQUENCE</scope>
    <source>
        <strain evidence="6">9E7_DIV0242</strain>
    </source>
</reference>
<dbReference type="InterPro" id="IPR009057">
    <property type="entry name" value="Homeodomain-like_sf"/>
</dbReference>
<protein>
    <recommendedName>
        <fullName evidence="4">HTH araC/xylS-type domain-containing protein</fullName>
    </recommendedName>
</protein>
<evidence type="ECO:0000313" key="5">
    <source>
        <dbReference type="EMBL" id="OTP17620.1"/>
    </source>
</evidence>
<keyword evidence="3" id="KW-0804">Transcription</keyword>
<sequence length="293" mass="35139">MKKDLSTEFSHRQYMEDERYEIFYYNDTDLKYVSPHKHNYYECYFFLEGDIEYMVEEEKILLKSGDFLLIPPGIEHWSVARSTDRPYRRIVFWLSSPLMKQLVHIYPDLDYCFQLATRQQCCHFREDYIVSQEIHWKLLGLLEEIHNQHAFSETTRQIKIADFLSFINRLLFSKETSPTEKPLYLRICDFIDVHLSENLSLDRLASVFYVSKYHIAHHFNDEMGLSVHQYILKKRLQKIKEGLPSKIPLLELASSYGFSDYTSFYRAFKKEFHASPAAYRKQVQSIDNYKIPE</sequence>
<dbReference type="EMBL" id="NGMM01000002">
    <property type="protein sequence ID" value="OTP17620.1"/>
    <property type="molecule type" value="Genomic_DNA"/>
</dbReference>
<dbReference type="InterPro" id="IPR013096">
    <property type="entry name" value="Cupin_2"/>
</dbReference>
<dbReference type="Pfam" id="PF12833">
    <property type="entry name" value="HTH_18"/>
    <property type="match status" value="1"/>
</dbReference>
<dbReference type="GO" id="GO:0043565">
    <property type="term" value="F:sequence-specific DNA binding"/>
    <property type="evidence" value="ECO:0007669"/>
    <property type="project" value="InterPro"/>
</dbReference>
<keyword evidence="7" id="KW-1185">Reference proteome</keyword>
<dbReference type="InterPro" id="IPR037923">
    <property type="entry name" value="HTH-like"/>
</dbReference>
<dbReference type="GO" id="GO:0003700">
    <property type="term" value="F:DNA-binding transcription factor activity"/>
    <property type="evidence" value="ECO:0007669"/>
    <property type="project" value="InterPro"/>
</dbReference>
<evidence type="ECO:0000256" key="2">
    <source>
        <dbReference type="ARBA" id="ARBA00023125"/>
    </source>
</evidence>
<dbReference type="OrthoDB" id="2211832at2"/>
<dbReference type="PROSITE" id="PS01124">
    <property type="entry name" value="HTH_ARAC_FAMILY_2"/>
    <property type="match status" value="1"/>
</dbReference>
<dbReference type="AlphaFoldDB" id="A0A242KAQ1"/>
<proteinExistence type="predicted"/>
<evidence type="ECO:0000259" key="4">
    <source>
        <dbReference type="PROSITE" id="PS01124"/>
    </source>
</evidence>
<reference evidence="5" key="1">
    <citation type="submission" date="2017-05" db="EMBL/GenBank/DDBJ databases">
        <title>The Genome Sequence of Enterococcus sp. 9E7_DIV0242.</title>
        <authorList>
            <consortium name="The Broad Institute Genomics Platform"/>
            <consortium name="The Broad Institute Genomic Center for Infectious Diseases"/>
            <person name="Earl A."/>
            <person name="Manson A."/>
            <person name="Schwartman J."/>
            <person name="Gilmore M."/>
            <person name="Abouelleil A."/>
            <person name="Cao P."/>
            <person name="Chapman S."/>
            <person name="Cusick C."/>
            <person name="Shea T."/>
            <person name="Young S."/>
            <person name="Neafsey D."/>
            <person name="Nusbaum C."/>
            <person name="Birren B."/>
        </authorList>
    </citation>
    <scope>NUCLEOTIDE SEQUENCE [LARGE SCALE GENOMIC DNA]</scope>
    <source>
        <strain evidence="5">9E7_DIV0242</strain>
    </source>
</reference>
<dbReference type="Proteomes" id="UP000195141">
    <property type="component" value="Chromosome"/>
</dbReference>
<dbReference type="SUPFAM" id="SSF51215">
    <property type="entry name" value="Regulatory protein AraC"/>
    <property type="match status" value="1"/>
</dbReference>
<gene>
    <name evidence="5" type="ORF">A5888_001758</name>
    <name evidence="6" type="ORF">A5888_002998</name>
</gene>
<evidence type="ECO:0000313" key="6">
    <source>
        <dbReference type="EMBL" id="WYJ91230.1"/>
    </source>
</evidence>
<dbReference type="PANTHER" id="PTHR43280">
    <property type="entry name" value="ARAC-FAMILY TRANSCRIPTIONAL REGULATOR"/>
    <property type="match status" value="1"/>
</dbReference>
<evidence type="ECO:0000313" key="7">
    <source>
        <dbReference type="Proteomes" id="UP000195141"/>
    </source>
</evidence>
<dbReference type="EMBL" id="CP147247">
    <property type="protein sequence ID" value="WYJ91230.1"/>
    <property type="molecule type" value="Genomic_DNA"/>
</dbReference>